<dbReference type="Proteomes" id="UP000640052">
    <property type="component" value="Unassembled WGS sequence"/>
</dbReference>
<organism evidence="1 2">
    <name type="scientific">Acrocarpospora phusangensis</name>
    <dbReference type="NCBI Taxonomy" id="1070424"/>
    <lineage>
        <taxon>Bacteria</taxon>
        <taxon>Bacillati</taxon>
        <taxon>Actinomycetota</taxon>
        <taxon>Actinomycetes</taxon>
        <taxon>Streptosporangiales</taxon>
        <taxon>Streptosporangiaceae</taxon>
        <taxon>Acrocarpospora</taxon>
    </lineage>
</organism>
<reference evidence="1" key="1">
    <citation type="submission" date="2021-01" db="EMBL/GenBank/DDBJ databases">
        <title>Whole genome shotgun sequence of Acrocarpospora phusangensis NBRC 108782.</title>
        <authorList>
            <person name="Komaki H."/>
            <person name="Tamura T."/>
        </authorList>
    </citation>
    <scope>NUCLEOTIDE SEQUENCE</scope>
    <source>
        <strain evidence="1">NBRC 108782</strain>
    </source>
</reference>
<protein>
    <recommendedName>
        <fullName evidence="3">FXSXX-COOH protein</fullName>
    </recommendedName>
</protein>
<sequence>MKGSGVSDLESGLIDFGGFRLGDLASAGDSVITRAARRVRDEASGTDDPLARFDASL</sequence>
<keyword evidence="2" id="KW-1185">Reference proteome</keyword>
<evidence type="ECO:0000313" key="2">
    <source>
        <dbReference type="Proteomes" id="UP000640052"/>
    </source>
</evidence>
<dbReference type="AlphaFoldDB" id="A0A919QE61"/>
<evidence type="ECO:0008006" key="3">
    <source>
        <dbReference type="Google" id="ProtNLM"/>
    </source>
</evidence>
<dbReference type="EMBL" id="BOOA01000049">
    <property type="protein sequence ID" value="GIH27083.1"/>
    <property type="molecule type" value="Genomic_DNA"/>
</dbReference>
<proteinExistence type="predicted"/>
<name>A0A919QE61_9ACTN</name>
<comment type="caution">
    <text evidence="1">The sequence shown here is derived from an EMBL/GenBank/DDBJ whole genome shotgun (WGS) entry which is preliminary data.</text>
</comment>
<evidence type="ECO:0000313" key="1">
    <source>
        <dbReference type="EMBL" id="GIH27083.1"/>
    </source>
</evidence>
<gene>
    <name evidence="1" type="ORF">Aph01nite_53930</name>
</gene>
<accession>A0A919QE61</accession>